<gene>
    <name evidence="2" type="ordered locus">AMEC673_10735</name>
</gene>
<dbReference type="AlphaFoldDB" id="A0AB32ZZV8"/>
<dbReference type="InterPro" id="IPR056091">
    <property type="entry name" value="DUF7674"/>
</dbReference>
<reference evidence="3" key="1">
    <citation type="journal article" date="2012" name="Sci. Rep.">
        <title>Genomes of surface isolates of Alteromonas macleodii: the life of a widespread marine opportunistic copiotroph.</title>
        <authorList>
            <person name="Lopez-Perez M."/>
            <person name="Gonzaga A."/>
            <person name="Martin-Cuadrado A.B."/>
            <person name="Onyshchenko O."/>
            <person name="Ghavidel A."/>
            <person name="Ghai R."/>
            <person name="Rodriguez-Valera F."/>
        </authorList>
    </citation>
    <scope>NUCLEOTIDE SEQUENCE [LARGE SCALE GENOMIC DNA]</scope>
    <source>
        <strain evidence="3">English Channel 673</strain>
    </source>
</reference>
<evidence type="ECO:0000313" key="3">
    <source>
        <dbReference type="Proteomes" id="UP000006296"/>
    </source>
</evidence>
<protein>
    <recommendedName>
        <fullName evidence="1">DUF7674 domain-containing protein</fullName>
    </recommendedName>
</protein>
<evidence type="ECO:0000313" key="2">
    <source>
        <dbReference type="EMBL" id="AFT74839.1"/>
    </source>
</evidence>
<proteinExistence type="predicted"/>
<dbReference type="EMBL" id="CP003844">
    <property type="protein sequence ID" value="AFT74839.1"/>
    <property type="molecule type" value="Genomic_DNA"/>
</dbReference>
<feature type="domain" description="DUF7674" evidence="1">
    <location>
        <begin position="36"/>
        <end position="137"/>
    </location>
</feature>
<dbReference type="Pfam" id="PF24722">
    <property type="entry name" value="DUF7674"/>
    <property type="match status" value="1"/>
</dbReference>
<dbReference type="Proteomes" id="UP000006296">
    <property type="component" value="Chromosome"/>
</dbReference>
<dbReference type="KEGG" id="amg:AMEC673_10735"/>
<organism evidence="2 3">
    <name type="scientific">Alteromonas macleodii (strain English Channel 673)</name>
    <dbReference type="NCBI Taxonomy" id="1004788"/>
    <lineage>
        <taxon>Bacteria</taxon>
        <taxon>Pseudomonadati</taxon>
        <taxon>Pseudomonadota</taxon>
        <taxon>Gammaproteobacteria</taxon>
        <taxon>Alteromonadales</taxon>
        <taxon>Alteromonadaceae</taxon>
        <taxon>Alteromonas/Salinimonas group</taxon>
        <taxon>Alteromonas</taxon>
    </lineage>
</organism>
<evidence type="ECO:0000259" key="1">
    <source>
        <dbReference type="Pfam" id="PF24722"/>
    </source>
</evidence>
<accession>A0AB32ZZV8</accession>
<sequence>MRGSFAIMLSAYAPLSLMLEASEKSMAKSEIRQLLKEIRTKFPDVVPLMEKHENWALTFLMEEFANLTTILFNQGNLEEALEQLLYISEKLDTATEAEFEYIDVYYTEHLFWKGTKEGIERGWPLVPDNLKKLYLDFHGKAPNVVI</sequence>
<name>A0AB32ZZV8_ALTME</name>